<dbReference type="Pfam" id="PF07075">
    <property type="entry name" value="NamZ_N"/>
    <property type="match status" value="1"/>
</dbReference>
<proteinExistence type="predicted"/>
<dbReference type="Pfam" id="PF20732">
    <property type="entry name" value="NamZ_C"/>
    <property type="match status" value="1"/>
</dbReference>
<feature type="domain" description="Peptidoglycan beta-N-acetylmuramidase NamZ C-terminal" evidence="2">
    <location>
        <begin position="238"/>
        <end position="399"/>
    </location>
</feature>
<protein>
    <submittedName>
        <fullName evidence="3">DUF1343 domain-containing protein</fullName>
    </submittedName>
</protein>
<dbReference type="PANTHER" id="PTHR42915">
    <property type="entry name" value="HYPOTHETICAL 460 KDA PROTEIN IN FEUA-SIGW INTERGENIC REGION [PRECURSOR]"/>
    <property type="match status" value="1"/>
</dbReference>
<dbReference type="PANTHER" id="PTHR42915:SF1">
    <property type="entry name" value="PEPTIDOGLYCAN BETA-N-ACETYLMURAMIDASE NAMZ"/>
    <property type="match status" value="1"/>
</dbReference>
<evidence type="ECO:0000259" key="1">
    <source>
        <dbReference type="Pfam" id="PF07075"/>
    </source>
</evidence>
<dbReference type="Proteomes" id="UP000583266">
    <property type="component" value="Unassembled WGS sequence"/>
</dbReference>
<dbReference type="InterPro" id="IPR008302">
    <property type="entry name" value="NamZ"/>
</dbReference>
<organism evidence="3 4">
    <name type="scientific">Chitinophaga fulva</name>
    <dbReference type="NCBI Taxonomy" id="2728842"/>
    <lineage>
        <taxon>Bacteria</taxon>
        <taxon>Pseudomonadati</taxon>
        <taxon>Bacteroidota</taxon>
        <taxon>Chitinophagia</taxon>
        <taxon>Chitinophagales</taxon>
        <taxon>Chitinophagaceae</taxon>
        <taxon>Chitinophaga</taxon>
    </lineage>
</organism>
<evidence type="ECO:0000259" key="2">
    <source>
        <dbReference type="Pfam" id="PF20732"/>
    </source>
</evidence>
<dbReference type="Gene3D" id="3.90.1150.140">
    <property type="match status" value="1"/>
</dbReference>
<evidence type="ECO:0000313" key="4">
    <source>
        <dbReference type="Proteomes" id="UP000583266"/>
    </source>
</evidence>
<sequence length="399" mass="44085">MNSILSGIDRLLASPPVWKDSRIGLVTNHAACTVDFQPVRQALLSAGFNIVRLFSPEHGLDTIGVDGAEMKDGVDPLTGLPVTSLYGGKLAPDQQDLAEIDVVLFDIPDIGCRFYTYLWTMTHVMEACALYGKHLVIADRPNPLSGRLDLAEGPLLDESHSSSFIGRWNMPVRHSCTLGELALYFKSAGSSRILQVNANTLSMDVIRCHNWQRTMFYPQWRHAFVPTSPAIPCFESALLYPGLGLLEATNISEGRGTATPFRVAGAPWMDGAGIATRMNELHPNGVYARPVNFKPTEGKYAGQTCHGMMFHVDGPAVFRPVRYGWLLVRLIKKHHPEFFAWASYPTYVNHTGARHLDLLTGLKDAASLVGGTGDNDLENIDRYTGPGDWVERISQYLLY</sequence>
<dbReference type="RefSeq" id="WP_169227473.1">
    <property type="nucleotide sequence ID" value="NZ_JABBGC010000003.1"/>
</dbReference>
<reference evidence="3 4" key="1">
    <citation type="submission" date="2020-04" db="EMBL/GenBank/DDBJ databases">
        <title>Chitinophaga sp. G-6-1-13 sp. nov., isolated from soil.</title>
        <authorList>
            <person name="Dahal R.H."/>
            <person name="Chaudhary D.K."/>
        </authorList>
    </citation>
    <scope>NUCLEOTIDE SEQUENCE [LARGE SCALE GENOMIC DNA]</scope>
    <source>
        <strain evidence="3 4">G-6-1-13</strain>
    </source>
</reference>
<gene>
    <name evidence="3" type="ORF">HHL17_24440</name>
</gene>
<dbReference type="Gene3D" id="3.40.50.12170">
    <property type="entry name" value="Uncharacterised protein PF07075, DUF1343"/>
    <property type="match status" value="1"/>
</dbReference>
<feature type="domain" description="Peptidoglycan beta-N-acetylmuramidase NamZ N-terminal" evidence="1">
    <location>
        <begin position="23"/>
        <end position="233"/>
    </location>
</feature>
<dbReference type="EMBL" id="JABBGC010000003">
    <property type="protein sequence ID" value="NML40369.1"/>
    <property type="molecule type" value="Genomic_DNA"/>
</dbReference>
<dbReference type="InterPro" id="IPR048502">
    <property type="entry name" value="NamZ_N"/>
</dbReference>
<dbReference type="AlphaFoldDB" id="A0A848GSN9"/>
<dbReference type="GO" id="GO:0033922">
    <property type="term" value="F:peptidoglycan beta-N-acetylmuramidase activity"/>
    <property type="evidence" value="ECO:0007669"/>
    <property type="project" value="InterPro"/>
</dbReference>
<comment type="caution">
    <text evidence="3">The sequence shown here is derived from an EMBL/GenBank/DDBJ whole genome shotgun (WGS) entry which is preliminary data.</text>
</comment>
<evidence type="ECO:0000313" key="3">
    <source>
        <dbReference type="EMBL" id="NML40369.1"/>
    </source>
</evidence>
<keyword evidence="4" id="KW-1185">Reference proteome</keyword>
<dbReference type="PIRSF" id="PIRSF016719">
    <property type="entry name" value="UCP016719"/>
    <property type="match status" value="1"/>
</dbReference>
<accession>A0A848GSN9</accession>
<dbReference type="InterPro" id="IPR048503">
    <property type="entry name" value="NamZ_C"/>
</dbReference>
<name>A0A848GSN9_9BACT</name>